<organism evidence="2 3">
    <name type="scientific">Mikania micrantha</name>
    <name type="common">bitter vine</name>
    <dbReference type="NCBI Taxonomy" id="192012"/>
    <lineage>
        <taxon>Eukaryota</taxon>
        <taxon>Viridiplantae</taxon>
        <taxon>Streptophyta</taxon>
        <taxon>Embryophyta</taxon>
        <taxon>Tracheophyta</taxon>
        <taxon>Spermatophyta</taxon>
        <taxon>Magnoliopsida</taxon>
        <taxon>eudicotyledons</taxon>
        <taxon>Gunneridae</taxon>
        <taxon>Pentapetalae</taxon>
        <taxon>asterids</taxon>
        <taxon>campanulids</taxon>
        <taxon>Asterales</taxon>
        <taxon>Asteraceae</taxon>
        <taxon>Asteroideae</taxon>
        <taxon>Heliantheae alliance</taxon>
        <taxon>Eupatorieae</taxon>
        <taxon>Mikania</taxon>
    </lineage>
</organism>
<gene>
    <name evidence="2" type="ORF">E3N88_04986</name>
</gene>
<sequence length="134" mass="15145">MSNKRNTPFSAPKPPPLDEPIASSNQAIRLQPPQNQQLIPPPVENPPALLLPRQNQPARLLPPQNPPALPSPPQNPPTAEYPVENVEQPEDEYVPNDPWTVGDDVDEETLNRWRNHDPWEDERNTDSDVSIFND</sequence>
<evidence type="ECO:0000256" key="1">
    <source>
        <dbReference type="SAM" id="MobiDB-lite"/>
    </source>
</evidence>
<comment type="caution">
    <text evidence="2">The sequence shown here is derived from an EMBL/GenBank/DDBJ whole genome shotgun (WGS) entry which is preliminary data.</text>
</comment>
<reference evidence="2 3" key="1">
    <citation type="submission" date="2019-05" db="EMBL/GenBank/DDBJ databases">
        <title>Mikania micrantha, genome provides insights into the molecular mechanism of rapid growth.</title>
        <authorList>
            <person name="Liu B."/>
        </authorList>
    </citation>
    <scope>NUCLEOTIDE SEQUENCE [LARGE SCALE GENOMIC DNA]</scope>
    <source>
        <strain evidence="2">NLD-2019</strain>
        <tissue evidence="2">Leaf</tissue>
    </source>
</reference>
<feature type="compositionally biased region" description="Pro residues" evidence="1">
    <location>
        <begin position="63"/>
        <end position="76"/>
    </location>
</feature>
<dbReference type="EMBL" id="SZYD01000002">
    <property type="protein sequence ID" value="KAD7117718.1"/>
    <property type="molecule type" value="Genomic_DNA"/>
</dbReference>
<dbReference type="AlphaFoldDB" id="A0A5N6PY46"/>
<name>A0A5N6PY46_9ASTR</name>
<dbReference type="Proteomes" id="UP000326396">
    <property type="component" value="Linkage Group LG10"/>
</dbReference>
<evidence type="ECO:0000313" key="2">
    <source>
        <dbReference type="EMBL" id="KAD7117718.1"/>
    </source>
</evidence>
<keyword evidence="3" id="KW-1185">Reference proteome</keyword>
<evidence type="ECO:0000313" key="3">
    <source>
        <dbReference type="Proteomes" id="UP000326396"/>
    </source>
</evidence>
<feature type="compositionally biased region" description="Low complexity" evidence="1">
    <location>
        <begin position="50"/>
        <end position="62"/>
    </location>
</feature>
<protein>
    <submittedName>
        <fullName evidence="2">Uncharacterized protein</fullName>
    </submittedName>
</protein>
<accession>A0A5N6PY46</accession>
<proteinExistence type="predicted"/>
<feature type="compositionally biased region" description="Basic and acidic residues" evidence="1">
    <location>
        <begin position="109"/>
        <end position="126"/>
    </location>
</feature>
<feature type="region of interest" description="Disordered" evidence="1">
    <location>
        <begin position="1"/>
        <end position="134"/>
    </location>
</feature>